<feature type="transmembrane region" description="Helical" evidence="15">
    <location>
        <begin position="203"/>
        <end position="221"/>
    </location>
</feature>
<evidence type="ECO:0000259" key="17">
    <source>
        <dbReference type="PROSITE" id="PS50919"/>
    </source>
</evidence>
<feature type="region of interest" description="Disordered" evidence="16">
    <location>
        <begin position="1"/>
        <end position="26"/>
    </location>
</feature>
<evidence type="ECO:0000256" key="2">
    <source>
        <dbReference type="ARBA" id="ARBA00004922"/>
    </source>
</evidence>
<evidence type="ECO:0000256" key="4">
    <source>
        <dbReference type="ARBA" id="ARBA00012839"/>
    </source>
</evidence>
<keyword evidence="11 15" id="KW-0472">Membrane</keyword>
<sequence>MAFRARRAPSPGASHTPFSAPTRHVPRDHLDADERRAAALHDPKGVLSSRKHHTSGPGPLGLADAEWKLLIGITVLAALVRTFRISSPTSVVFDEVHFGKFASRYIKTQYFVDVHPPLAKLLITLAGFIFGYDGHFDFKEIGKAYDNTVPYVAMRMLPAIMGIALVPLSYMTMRALECRATTALVASLFITFENGLITQSRHILLDSPLLFFTGLTIFFWVTFCNEDSKRPFTDEWWAWLTLTGLALGAVSSCKWVGFFTVATVGLSTIKQLWILLGDLRVTPRMWAKHFMARAICLIAVPILFYMFMFWIHFTILQNSGEGDGFMSSEFQHSLGGKHMQDTFADVAYGSQVTLRHWNTQGGYLHSHDHSYPTGSKQQQITLYPHRDQNNLWRIKHVVKDGEPDLDWKTQPLDYLVHGSVIRLEHVPTDKHLHSHDVRPPISEVDFQNEVSAYGYKGFRGDGNDNWVVEIEHGDSSDSQSGRRVRTLRTYFRLRHQLQGCYLFSHKVKLPDWAFEQQEVTCNKNAIRANSIWFIETNTNELLPASADKVNYKVPGFLSKFLELQSVMWTTNAGLTDRHTFDSRPSSWPRLLRGINFWMREHKQIYLIGNPFIWWLSTASILVYAAVRGFLILRAKRGYQDFNNTMVNKYDQLCGFLVMGWFLHYFPFFLMDRQLFLHHYFPALYFAILLFCSVLDLLTTMLRPRIRLQIAAVLLVIAILNFYYYSPLAYGLQWTRSSCNRAKLLKTWDFACQDFPEEYSHYASGQPTPVKPAGQVTIGGPGEGRPPMVVDDVVKAHKEAESPAAHVVEPGHDVFAAKEEPKVQSSGVVAQQQQQQQEAPVEKKVIQAAKDVVNEQKVIQAAKDVVNEQKKEGEKDADEPAPTDHKGVDPPVQGPHVPAAPAPAAAAPKEDHEE</sequence>
<evidence type="ECO:0000256" key="1">
    <source>
        <dbReference type="ARBA" id="ARBA00004477"/>
    </source>
</evidence>
<evidence type="ECO:0000256" key="10">
    <source>
        <dbReference type="ARBA" id="ARBA00022989"/>
    </source>
</evidence>
<dbReference type="PANTHER" id="PTHR10050:SF50">
    <property type="entry name" value="DOLICHYL-PHOSPHATE-MANNOSE--PROTEIN MANNOSYLTRANSFERASE 1-RELATED"/>
    <property type="match status" value="1"/>
</dbReference>
<feature type="domain" description="MIR" evidence="17">
    <location>
        <begin position="343"/>
        <end position="397"/>
    </location>
</feature>
<comment type="subcellular location">
    <subcellularLocation>
        <location evidence="1 15">Endoplasmic reticulum membrane</location>
        <topology evidence="1 15">Multi-pass membrane protein</topology>
    </subcellularLocation>
</comment>
<feature type="transmembrane region" description="Helical" evidence="15">
    <location>
        <begin position="652"/>
        <end position="670"/>
    </location>
</feature>
<evidence type="ECO:0000256" key="6">
    <source>
        <dbReference type="ARBA" id="ARBA00022679"/>
    </source>
</evidence>
<name>J0CXY3_AURST</name>
<evidence type="ECO:0000256" key="7">
    <source>
        <dbReference type="ARBA" id="ARBA00022692"/>
    </source>
</evidence>
<dbReference type="PROSITE" id="PS50919">
    <property type="entry name" value="MIR"/>
    <property type="match status" value="3"/>
</dbReference>
<dbReference type="UniPathway" id="UPA00378"/>
<accession>J0CXY3</accession>
<dbReference type="GO" id="GO:0031502">
    <property type="term" value="C:dolichyl-phosphate-mannose-protein mannosyltransferase complex"/>
    <property type="evidence" value="ECO:0007669"/>
    <property type="project" value="UniProtKB-ARBA"/>
</dbReference>
<feature type="domain" description="MIR" evidence="17">
    <location>
        <begin position="412"/>
        <end position="471"/>
    </location>
</feature>
<evidence type="ECO:0000256" key="5">
    <source>
        <dbReference type="ARBA" id="ARBA00022676"/>
    </source>
</evidence>
<keyword evidence="8" id="KW-0677">Repeat</keyword>
<comment type="pathway">
    <text evidence="2 15">Protein modification; protein glycosylation.</text>
</comment>
<dbReference type="GO" id="GO:0004169">
    <property type="term" value="F:dolichyl-phosphate-mannose-protein mannosyltransferase activity"/>
    <property type="evidence" value="ECO:0007669"/>
    <property type="project" value="UniProtKB-UniRule"/>
</dbReference>
<comment type="function">
    <text evidence="15">Transfers mannose from Dol-P-mannose to Ser or Thr residues on proteins.</text>
</comment>
<feature type="transmembrane region" description="Helical" evidence="15">
    <location>
        <begin position="676"/>
        <end position="697"/>
    </location>
</feature>
<comment type="catalytic activity">
    <reaction evidence="14 15">
        <text>a di-trans,poly-cis-dolichyl beta-D-mannosyl phosphate + L-seryl-[protein] = 3-O-(alpha-D-mannosyl)-L-seryl-[protein] + a di-trans,poly-cis-dolichyl phosphate + H(+)</text>
        <dbReference type="Rhea" id="RHEA:17377"/>
        <dbReference type="Rhea" id="RHEA-COMP:9863"/>
        <dbReference type="Rhea" id="RHEA-COMP:13546"/>
        <dbReference type="Rhea" id="RHEA-COMP:19498"/>
        <dbReference type="Rhea" id="RHEA-COMP:19501"/>
        <dbReference type="ChEBI" id="CHEBI:15378"/>
        <dbReference type="ChEBI" id="CHEBI:29999"/>
        <dbReference type="ChEBI" id="CHEBI:57683"/>
        <dbReference type="ChEBI" id="CHEBI:58211"/>
        <dbReference type="ChEBI" id="CHEBI:137321"/>
        <dbReference type="EC" id="2.4.1.109"/>
    </reaction>
</comment>
<evidence type="ECO:0000256" key="14">
    <source>
        <dbReference type="ARBA" id="ARBA00045102"/>
    </source>
</evidence>
<feature type="transmembrane region" description="Helical" evidence="15">
    <location>
        <begin position="290"/>
        <end position="311"/>
    </location>
</feature>
<proteinExistence type="inferred from homology"/>
<keyword evidence="9 15" id="KW-0256">Endoplasmic reticulum</keyword>
<dbReference type="OMA" id="KNVTPRL"/>
<dbReference type="KEGG" id="adl:AURDEDRAFT_117204"/>
<protein>
    <recommendedName>
        <fullName evidence="4 15">Dolichyl-phosphate-mannose--protein mannosyltransferase</fullName>
        <ecNumber evidence="4 15">2.4.1.109</ecNumber>
    </recommendedName>
</protein>
<comment type="catalytic activity">
    <reaction evidence="13 15">
        <text>a di-trans,poly-cis-dolichyl beta-D-mannosyl phosphate + L-threonyl-[protein] = 3-O-(alpha-D-mannosyl)-L-threonyl-[protein] + a di-trans,poly-cis-dolichyl phosphate + H(+)</text>
        <dbReference type="Rhea" id="RHEA:53396"/>
        <dbReference type="Rhea" id="RHEA-COMP:11060"/>
        <dbReference type="Rhea" id="RHEA-COMP:13547"/>
        <dbReference type="Rhea" id="RHEA-COMP:19498"/>
        <dbReference type="Rhea" id="RHEA-COMP:19501"/>
        <dbReference type="ChEBI" id="CHEBI:15378"/>
        <dbReference type="ChEBI" id="CHEBI:30013"/>
        <dbReference type="ChEBI" id="CHEBI:57683"/>
        <dbReference type="ChEBI" id="CHEBI:58211"/>
        <dbReference type="ChEBI" id="CHEBI:137323"/>
        <dbReference type="EC" id="2.4.1.109"/>
    </reaction>
</comment>
<gene>
    <name evidence="18" type="ORF">AURDEDRAFT_117204</name>
</gene>
<dbReference type="PANTHER" id="PTHR10050">
    <property type="entry name" value="DOLICHYL-PHOSPHATE-MANNOSE--PROTEIN MANNOSYLTRANSFERASE"/>
    <property type="match status" value="1"/>
</dbReference>
<dbReference type="Pfam" id="PF02815">
    <property type="entry name" value="MIR"/>
    <property type="match status" value="1"/>
</dbReference>
<keyword evidence="7 15" id="KW-0812">Transmembrane</keyword>
<dbReference type="FunCoup" id="J0CXY3">
    <property type="interactions" value="27"/>
</dbReference>
<evidence type="ECO:0000256" key="11">
    <source>
        <dbReference type="ARBA" id="ARBA00023136"/>
    </source>
</evidence>
<dbReference type="Pfam" id="PF16192">
    <property type="entry name" value="PMT_4TMC"/>
    <property type="match status" value="1"/>
</dbReference>
<dbReference type="Gene3D" id="2.80.10.50">
    <property type="match status" value="1"/>
</dbReference>
<dbReference type="EMBL" id="JH687874">
    <property type="protein sequence ID" value="EJD35954.1"/>
    <property type="molecule type" value="Genomic_DNA"/>
</dbReference>
<evidence type="ECO:0000256" key="9">
    <source>
        <dbReference type="ARBA" id="ARBA00022824"/>
    </source>
</evidence>
<evidence type="ECO:0000256" key="3">
    <source>
        <dbReference type="ARBA" id="ARBA00007222"/>
    </source>
</evidence>
<evidence type="ECO:0000256" key="13">
    <source>
        <dbReference type="ARBA" id="ARBA00045085"/>
    </source>
</evidence>
<dbReference type="EC" id="2.4.1.109" evidence="4 15"/>
<dbReference type="Proteomes" id="UP000006514">
    <property type="component" value="Unassembled WGS sequence"/>
</dbReference>
<dbReference type="InterPro" id="IPR027005">
    <property type="entry name" value="PMT-like"/>
</dbReference>
<keyword evidence="19" id="KW-1185">Reference proteome</keyword>
<feature type="transmembrane region" description="Helical" evidence="15">
    <location>
        <begin position="236"/>
        <end position="269"/>
    </location>
</feature>
<evidence type="ECO:0000313" key="18">
    <source>
        <dbReference type="EMBL" id="EJD35954.1"/>
    </source>
</evidence>
<keyword evidence="12" id="KW-0325">Glycoprotein</keyword>
<evidence type="ECO:0000256" key="15">
    <source>
        <dbReference type="RuleBase" id="RU367007"/>
    </source>
</evidence>
<organism evidence="18 19">
    <name type="scientific">Auricularia subglabra (strain TFB-10046 / SS5)</name>
    <name type="common">White-rot fungus</name>
    <name type="synonym">Auricularia delicata (strain TFB10046)</name>
    <dbReference type="NCBI Taxonomy" id="717982"/>
    <lineage>
        <taxon>Eukaryota</taxon>
        <taxon>Fungi</taxon>
        <taxon>Dikarya</taxon>
        <taxon>Basidiomycota</taxon>
        <taxon>Agaricomycotina</taxon>
        <taxon>Agaricomycetes</taxon>
        <taxon>Auriculariales</taxon>
        <taxon>Auriculariaceae</taxon>
        <taxon>Auricularia</taxon>
    </lineage>
</organism>
<feature type="transmembrane region" description="Helical" evidence="15">
    <location>
        <begin position="709"/>
        <end position="731"/>
    </location>
</feature>
<feature type="transmembrane region" description="Helical" evidence="15">
    <location>
        <begin position="611"/>
        <end position="632"/>
    </location>
</feature>
<dbReference type="CDD" id="cd23283">
    <property type="entry name" value="beta-trefoil_MIR_PMT1-like"/>
    <property type="match status" value="1"/>
</dbReference>
<keyword evidence="10 15" id="KW-1133">Transmembrane helix</keyword>
<keyword evidence="6 15" id="KW-0808">Transferase</keyword>
<dbReference type="SMART" id="SM00472">
    <property type="entry name" value="MIR"/>
    <property type="match status" value="3"/>
</dbReference>
<dbReference type="InterPro" id="IPR036300">
    <property type="entry name" value="MIR_dom_sf"/>
</dbReference>
<dbReference type="InterPro" id="IPR016093">
    <property type="entry name" value="MIR_motif"/>
</dbReference>
<dbReference type="SUPFAM" id="SSF82109">
    <property type="entry name" value="MIR domain"/>
    <property type="match status" value="1"/>
</dbReference>
<feature type="region of interest" description="Disordered" evidence="16">
    <location>
        <begin position="819"/>
        <end position="839"/>
    </location>
</feature>
<feature type="domain" description="MIR" evidence="17">
    <location>
        <begin position="481"/>
        <end position="537"/>
    </location>
</feature>
<evidence type="ECO:0000256" key="8">
    <source>
        <dbReference type="ARBA" id="ARBA00022737"/>
    </source>
</evidence>
<dbReference type="InterPro" id="IPR032421">
    <property type="entry name" value="PMT_4TMC"/>
</dbReference>
<comment type="similarity">
    <text evidence="3 15">Belongs to the glycosyltransferase 39 family.</text>
</comment>
<dbReference type="eggNOG" id="KOG3359">
    <property type="taxonomic scope" value="Eukaryota"/>
</dbReference>
<evidence type="ECO:0000256" key="12">
    <source>
        <dbReference type="ARBA" id="ARBA00023180"/>
    </source>
</evidence>
<evidence type="ECO:0000313" key="19">
    <source>
        <dbReference type="Proteomes" id="UP000006514"/>
    </source>
</evidence>
<dbReference type="AlphaFoldDB" id="J0CXY3"/>
<feature type="region of interest" description="Disordered" evidence="16">
    <location>
        <begin position="863"/>
        <end position="913"/>
    </location>
</feature>
<keyword evidence="5 15" id="KW-0328">Glycosyltransferase</keyword>
<dbReference type="FunFam" id="2.80.10.50:FF:000034">
    <property type="entry name" value="Dolichyl-phosphate-mannose-protein mannosyltransferase 1"/>
    <property type="match status" value="1"/>
</dbReference>
<dbReference type="InterPro" id="IPR003342">
    <property type="entry name" value="ArnT-like_N"/>
</dbReference>
<dbReference type="OrthoDB" id="292747at2759"/>
<feature type="compositionally biased region" description="Basic and acidic residues" evidence="16">
    <location>
        <begin position="864"/>
        <end position="873"/>
    </location>
</feature>
<feature type="transmembrane region" description="Helical" evidence="15">
    <location>
        <begin position="152"/>
        <end position="170"/>
    </location>
</feature>
<reference evidence="19" key="1">
    <citation type="journal article" date="2012" name="Science">
        <title>The Paleozoic origin of enzymatic lignin decomposition reconstructed from 31 fungal genomes.</title>
        <authorList>
            <person name="Floudas D."/>
            <person name="Binder M."/>
            <person name="Riley R."/>
            <person name="Barry K."/>
            <person name="Blanchette R.A."/>
            <person name="Henrissat B."/>
            <person name="Martinez A.T."/>
            <person name="Otillar R."/>
            <person name="Spatafora J.W."/>
            <person name="Yadav J.S."/>
            <person name="Aerts A."/>
            <person name="Benoit I."/>
            <person name="Boyd A."/>
            <person name="Carlson A."/>
            <person name="Copeland A."/>
            <person name="Coutinho P.M."/>
            <person name="de Vries R.P."/>
            <person name="Ferreira P."/>
            <person name="Findley K."/>
            <person name="Foster B."/>
            <person name="Gaskell J."/>
            <person name="Glotzer D."/>
            <person name="Gorecki P."/>
            <person name="Heitman J."/>
            <person name="Hesse C."/>
            <person name="Hori C."/>
            <person name="Igarashi K."/>
            <person name="Jurgens J.A."/>
            <person name="Kallen N."/>
            <person name="Kersten P."/>
            <person name="Kohler A."/>
            <person name="Kuees U."/>
            <person name="Kumar T.K.A."/>
            <person name="Kuo A."/>
            <person name="LaButti K."/>
            <person name="Larrondo L.F."/>
            <person name="Lindquist E."/>
            <person name="Ling A."/>
            <person name="Lombard V."/>
            <person name="Lucas S."/>
            <person name="Lundell T."/>
            <person name="Martin R."/>
            <person name="McLaughlin D.J."/>
            <person name="Morgenstern I."/>
            <person name="Morin E."/>
            <person name="Murat C."/>
            <person name="Nagy L.G."/>
            <person name="Nolan M."/>
            <person name="Ohm R.A."/>
            <person name="Patyshakuliyeva A."/>
            <person name="Rokas A."/>
            <person name="Ruiz-Duenas F.J."/>
            <person name="Sabat G."/>
            <person name="Salamov A."/>
            <person name="Samejima M."/>
            <person name="Schmutz J."/>
            <person name="Slot J.C."/>
            <person name="St John F."/>
            <person name="Stenlid J."/>
            <person name="Sun H."/>
            <person name="Sun S."/>
            <person name="Syed K."/>
            <person name="Tsang A."/>
            <person name="Wiebenga A."/>
            <person name="Young D."/>
            <person name="Pisabarro A."/>
            <person name="Eastwood D.C."/>
            <person name="Martin F."/>
            <person name="Cullen D."/>
            <person name="Grigoriev I.V."/>
            <person name="Hibbett D.S."/>
        </authorList>
    </citation>
    <scope>NUCLEOTIDE SEQUENCE [LARGE SCALE GENOMIC DNA]</scope>
    <source>
        <strain evidence="19">TFB10046</strain>
    </source>
</reference>
<evidence type="ECO:0000256" key="16">
    <source>
        <dbReference type="SAM" id="MobiDB-lite"/>
    </source>
</evidence>
<feature type="transmembrane region" description="Helical" evidence="15">
    <location>
        <begin position="110"/>
        <end position="132"/>
    </location>
</feature>
<dbReference type="InParanoid" id="J0CXY3"/>
<dbReference type="Pfam" id="PF02366">
    <property type="entry name" value="PMT"/>
    <property type="match status" value="1"/>
</dbReference>